<gene>
    <name evidence="2" type="ORF">SKTS_04960</name>
</gene>
<evidence type="ECO:0000259" key="1">
    <source>
        <dbReference type="Pfam" id="PF13682"/>
    </source>
</evidence>
<reference evidence="3" key="1">
    <citation type="submission" date="2020-03" db="EMBL/GenBank/DDBJ databases">
        <title>Complete genome sequence of sulfur-oxidizing bacterium skT11.</title>
        <authorList>
            <person name="Kanda M."/>
            <person name="Kojima H."/>
            <person name="Fukui M."/>
        </authorList>
    </citation>
    <scope>NUCLEOTIDE SEQUENCE [LARGE SCALE GENOMIC DNA]</scope>
    <source>
        <strain evidence="3">skT11</strain>
    </source>
</reference>
<dbReference type="KEGG" id="slac:SKTS_04960"/>
<keyword evidence="3" id="KW-1185">Reference proteome</keyword>
<proteinExistence type="predicted"/>
<dbReference type="InterPro" id="IPR025991">
    <property type="entry name" value="Chemoreceptor_zinc-bind_dom"/>
</dbReference>
<dbReference type="Pfam" id="PF13682">
    <property type="entry name" value="CZB"/>
    <property type="match status" value="1"/>
</dbReference>
<name>A0A6F8V8G2_9PROT</name>
<organism evidence="2 3">
    <name type="scientific">Sulfurimicrobium lacus</name>
    <dbReference type="NCBI Taxonomy" id="2715678"/>
    <lineage>
        <taxon>Bacteria</taxon>
        <taxon>Pseudomonadati</taxon>
        <taxon>Pseudomonadota</taxon>
        <taxon>Betaproteobacteria</taxon>
        <taxon>Nitrosomonadales</taxon>
        <taxon>Sulfuricellaceae</taxon>
        <taxon>Sulfurimicrobium</taxon>
    </lineage>
</organism>
<feature type="domain" description="Chemoreceptor zinc-binding" evidence="1">
    <location>
        <begin position="29"/>
        <end position="97"/>
    </location>
</feature>
<accession>A0A6F8V8G2</accession>
<evidence type="ECO:0000313" key="3">
    <source>
        <dbReference type="Proteomes" id="UP000502260"/>
    </source>
</evidence>
<dbReference type="Proteomes" id="UP000502260">
    <property type="component" value="Chromosome"/>
</dbReference>
<protein>
    <recommendedName>
        <fullName evidence="1">Chemoreceptor zinc-binding domain-containing protein</fullName>
    </recommendedName>
</protein>
<evidence type="ECO:0000313" key="2">
    <source>
        <dbReference type="EMBL" id="BCB25610.1"/>
    </source>
</evidence>
<dbReference type="Gene3D" id="1.20.120.30">
    <property type="entry name" value="Aspartate receptor, ligand-binding domain"/>
    <property type="match status" value="1"/>
</dbReference>
<sequence>MGLFDKFKKPVIQETVPDDLDFMSAIEAHIRWKVRLETYINGESKEQLDAAVVGRDDQCALGKWIHGPGGMKYGDLPLFQGLRETHAGFHQCAAQVIQSVDQGDQEKAVEILTRGCYAKYSNKAKAELARLSMEIGSLPE</sequence>
<dbReference type="RefSeq" id="WP_173059873.1">
    <property type="nucleotide sequence ID" value="NZ_AP022853.1"/>
</dbReference>
<dbReference type="AlphaFoldDB" id="A0A6F8V8G2"/>
<dbReference type="EMBL" id="AP022853">
    <property type="protein sequence ID" value="BCB25610.1"/>
    <property type="molecule type" value="Genomic_DNA"/>
</dbReference>